<dbReference type="Gene3D" id="2.30.42.10">
    <property type="match status" value="1"/>
</dbReference>
<reference evidence="6 7" key="1">
    <citation type="journal article" date="2016" name="Nat. Commun.">
        <title>Thousands of microbial genomes shed light on interconnected biogeochemical processes in an aquifer system.</title>
        <authorList>
            <person name="Anantharaman K."/>
            <person name="Brown C.T."/>
            <person name="Hug L.A."/>
            <person name="Sharon I."/>
            <person name="Castelle C.J."/>
            <person name="Probst A.J."/>
            <person name="Thomas B.C."/>
            <person name="Singh A."/>
            <person name="Wilkins M.J."/>
            <person name="Karaoz U."/>
            <person name="Brodie E.L."/>
            <person name="Williams K.H."/>
            <person name="Hubbard S.S."/>
            <person name="Banfield J.F."/>
        </authorList>
    </citation>
    <scope>NUCLEOTIDE SEQUENCE [LARGE SCALE GENOMIC DNA]</scope>
</reference>
<feature type="region of interest" description="Disordered" evidence="3">
    <location>
        <begin position="1"/>
        <end position="23"/>
    </location>
</feature>
<evidence type="ECO:0000313" key="7">
    <source>
        <dbReference type="Proteomes" id="UP000178892"/>
    </source>
</evidence>
<evidence type="ECO:0000256" key="3">
    <source>
        <dbReference type="SAM" id="MobiDB-lite"/>
    </source>
</evidence>
<keyword evidence="1" id="KW-0645">Protease</keyword>
<evidence type="ECO:0000313" key="6">
    <source>
        <dbReference type="EMBL" id="OGE81455.1"/>
    </source>
</evidence>
<dbReference type="InterPro" id="IPR036034">
    <property type="entry name" value="PDZ_sf"/>
</dbReference>
<dbReference type="GO" id="GO:0004252">
    <property type="term" value="F:serine-type endopeptidase activity"/>
    <property type="evidence" value="ECO:0007669"/>
    <property type="project" value="InterPro"/>
</dbReference>
<dbReference type="InterPro" id="IPR051201">
    <property type="entry name" value="Chloro_Bact_Ser_Proteases"/>
</dbReference>
<keyword evidence="4" id="KW-0472">Membrane</keyword>
<feature type="domain" description="PDZ" evidence="5">
    <location>
        <begin position="324"/>
        <end position="407"/>
    </location>
</feature>
<dbReference type="SUPFAM" id="SSF50494">
    <property type="entry name" value="Trypsin-like serine proteases"/>
    <property type="match status" value="1"/>
</dbReference>
<dbReference type="Proteomes" id="UP000178892">
    <property type="component" value="Unassembled WGS sequence"/>
</dbReference>
<evidence type="ECO:0000256" key="2">
    <source>
        <dbReference type="ARBA" id="ARBA00022801"/>
    </source>
</evidence>
<keyword evidence="2" id="KW-0378">Hydrolase</keyword>
<accession>A0A1F5NUV9</accession>
<dbReference type="AlphaFoldDB" id="A0A1F5NUV9"/>
<dbReference type="PANTHER" id="PTHR43343">
    <property type="entry name" value="PEPTIDASE S12"/>
    <property type="match status" value="1"/>
</dbReference>
<sequence length="420" mass="44535">MPEIKGTKNAMPSLTSDLPKREPNPEAKMISTVILLSFLFGLAGSVVGLWFFPSISKKSAGSPVSEVKNVSVNEDSGVVEVVKKASPAVVSIVISKDLNKLPGYSSSPFDFGPFFFDPFFQFRNPSDQEARPNVQEIGQGSGFIISSDGLIATNKHVVADTDATYTVLTQDGRKYEAQVLSRDPVNDLALVKIEAENLPTLILGDSSKLEIGQKVIAIGNSLGQYHNTVTTGVVSGIGRTITASGSNIRTEQLEGVIQTDAAINPGNSGGPLLDIGGSVIGINTAIDLQGQLVGFAIPVSDLKIDLESFKKFGRIVKPFLGVRYVLVNESIKEERKLTVGYGALIIGEGRSNPAVLEGSAADKAGLKEGDIILEVNGVKVDREHSLAALLKNYSPGDTIKLKVLSEGSEKEAAVILGENK</sequence>
<organism evidence="6 7">
    <name type="scientific">Candidatus Doudnabacteria bacterium RIFCSPHIGHO2_01_FULL_46_24</name>
    <dbReference type="NCBI Taxonomy" id="1817825"/>
    <lineage>
        <taxon>Bacteria</taxon>
        <taxon>Candidatus Doudnaibacteriota</taxon>
    </lineage>
</organism>
<dbReference type="InterPro" id="IPR001940">
    <property type="entry name" value="Peptidase_S1C"/>
</dbReference>
<name>A0A1F5NUV9_9BACT</name>
<gene>
    <name evidence="6" type="ORF">A2720_02850</name>
</gene>
<dbReference type="InterPro" id="IPR001478">
    <property type="entry name" value="PDZ"/>
</dbReference>
<comment type="caution">
    <text evidence="6">The sequence shown here is derived from an EMBL/GenBank/DDBJ whole genome shotgun (WGS) entry which is preliminary data.</text>
</comment>
<protein>
    <recommendedName>
        <fullName evidence="5">PDZ domain-containing protein</fullName>
    </recommendedName>
</protein>
<dbReference type="STRING" id="1817825.A2720_02850"/>
<dbReference type="SUPFAM" id="SSF50156">
    <property type="entry name" value="PDZ domain-like"/>
    <property type="match status" value="1"/>
</dbReference>
<evidence type="ECO:0000259" key="5">
    <source>
        <dbReference type="PROSITE" id="PS50106"/>
    </source>
</evidence>
<dbReference type="EMBL" id="MFEL01000008">
    <property type="protein sequence ID" value="OGE81455.1"/>
    <property type="molecule type" value="Genomic_DNA"/>
</dbReference>
<dbReference type="Pfam" id="PF13180">
    <property type="entry name" value="PDZ_2"/>
    <property type="match status" value="1"/>
</dbReference>
<proteinExistence type="predicted"/>
<dbReference type="Pfam" id="PF13365">
    <property type="entry name" value="Trypsin_2"/>
    <property type="match status" value="1"/>
</dbReference>
<dbReference type="PRINTS" id="PR00834">
    <property type="entry name" value="PROTEASES2C"/>
</dbReference>
<dbReference type="InterPro" id="IPR009003">
    <property type="entry name" value="Peptidase_S1_PA"/>
</dbReference>
<dbReference type="GO" id="GO:0006508">
    <property type="term" value="P:proteolysis"/>
    <property type="evidence" value="ECO:0007669"/>
    <property type="project" value="UniProtKB-KW"/>
</dbReference>
<dbReference type="PROSITE" id="PS50106">
    <property type="entry name" value="PDZ"/>
    <property type="match status" value="1"/>
</dbReference>
<feature type="transmembrane region" description="Helical" evidence="4">
    <location>
        <begin position="29"/>
        <end position="52"/>
    </location>
</feature>
<dbReference type="CDD" id="cd06779">
    <property type="entry name" value="cpPDZ_Deg_HtrA-like"/>
    <property type="match status" value="1"/>
</dbReference>
<evidence type="ECO:0000256" key="1">
    <source>
        <dbReference type="ARBA" id="ARBA00022670"/>
    </source>
</evidence>
<dbReference type="PANTHER" id="PTHR43343:SF3">
    <property type="entry name" value="PROTEASE DO-LIKE 8, CHLOROPLASTIC"/>
    <property type="match status" value="1"/>
</dbReference>
<dbReference type="SMART" id="SM00228">
    <property type="entry name" value="PDZ"/>
    <property type="match status" value="1"/>
</dbReference>
<dbReference type="Gene3D" id="2.40.10.120">
    <property type="match status" value="1"/>
</dbReference>
<evidence type="ECO:0000256" key="4">
    <source>
        <dbReference type="SAM" id="Phobius"/>
    </source>
</evidence>
<keyword evidence="4" id="KW-0812">Transmembrane</keyword>
<keyword evidence="4" id="KW-1133">Transmembrane helix</keyword>